<proteinExistence type="predicted"/>
<evidence type="ECO:0000313" key="3">
    <source>
        <dbReference type="Proteomes" id="UP000076532"/>
    </source>
</evidence>
<protein>
    <submittedName>
        <fullName evidence="2">Uncharacterized protein</fullName>
    </submittedName>
</protein>
<sequence>MPKAHLACYSSRGRIWTSRDAQGVPVVSCKVFPVNESLPPTMGLGDETETKQESTHCPRRLHTDASDESPGSRSTPPGPPESSYILL</sequence>
<reference evidence="2 3" key="1">
    <citation type="journal article" date="2016" name="Mol. Biol. Evol.">
        <title>Comparative Genomics of Early-Diverging Mushroom-Forming Fungi Provides Insights into the Origins of Lignocellulose Decay Capabilities.</title>
        <authorList>
            <person name="Nagy L.G."/>
            <person name="Riley R."/>
            <person name="Tritt A."/>
            <person name="Adam C."/>
            <person name="Daum C."/>
            <person name="Floudas D."/>
            <person name="Sun H."/>
            <person name="Yadav J.S."/>
            <person name="Pangilinan J."/>
            <person name="Larsson K.H."/>
            <person name="Matsuura K."/>
            <person name="Barry K."/>
            <person name="Labutti K."/>
            <person name="Kuo R."/>
            <person name="Ohm R.A."/>
            <person name="Bhattacharya S.S."/>
            <person name="Shirouzu T."/>
            <person name="Yoshinaga Y."/>
            <person name="Martin F.M."/>
            <person name="Grigoriev I.V."/>
            <person name="Hibbett D.S."/>
        </authorList>
    </citation>
    <scope>NUCLEOTIDE SEQUENCE [LARGE SCALE GENOMIC DNA]</scope>
    <source>
        <strain evidence="2 3">CBS 109695</strain>
    </source>
</reference>
<dbReference type="EMBL" id="KV417576">
    <property type="protein sequence ID" value="KZP18098.1"/>
    <property type="molecule type" value="Genomic_DNA"/>
</dbReference>
<evidence type="ECO:0000313" key="2">
    <source>
        <dbReference type="EMBL" id="KZP18098.1"/>
    </source>
</evidence>
<dbReference type="Proteomes" id="UP000076532">
    <property type="component" value="Unassembled WGS sequence"/>
</dbReference>
<accession>A0A166GRL3</accession>
<gene>
    <name evidence="2" type="ORF">FIBSPDRAFT_864235</name>
</gene>
<dbReference type="AlphaFoldDB" id="A0A166GRL3"/>
<evidence type="ECO:0000256" key="1">
    <source>
        <dbReference type="SAM" id="MobiDB-lite"/>
    </source>
</evidence>
<feature type="region of interest" description="Disordered" evidence="1">
    <location>
        <begin position="37"/>
        <end position="87"/>
    </location>
</feature>
<keyword evidence="3" id="KW-1185">Reference proteome</keyword>
<feature type="compositionally biased region" description="Basic and acidic residues" evidence="1">
    <location>
        <begin position="48"/>
        <end position="65"/>
    </location>
</feature>
<name>A0A166GRL3_9AGAM</name>
<organism evidence="2 3">
    <name type="scientific">Athelia psychrophila</name>
    <dbReference type="NCBI Taxonomy" id="1759441"/>
    <lineage>
        <taxon>Eukaryota</taxon>
        <taxon>Fungi</taxon>
        <taxon>Dikarya</taxon>
        <taxon>Basidiomycota</taxon>
        <taxon>Agaricomycotina</taxon>
        <taxon>Agaricomycetes</taxon>
        <taxon>Agaricomycetidae</taxon>
        <taxon>Atheliales</taxon>
        <taxon>Atheliaceae</taxon>
        <taxon>Athelia</taxon>
    </lineage>
</organism>